<evidence type="ECO:0000313" key="2">
    <source>
        <dbReference type="Proteomes" id="UP000775213"/>
    </source>
</evidence>
<gene>
    <name evidence="1" type="ORF">IEQ34_004364</name>
</gene>
<evidence type="ECO:0000313" key="1">
    <source>
        <dbReference type="EMBL" id="KAH0467126.1"/>
    </source>
</evidence>
<accession>A0AAV7HDU3</accession>
<sequence length="448" mass="50266">MVLPLMMYAFLSSNLLHSVVCPLFGSPKKKSWHFRLLCNLLWWIFFPGRCPSQDYIQKFFFNLKLNAEFSVTLLNPMHILIKLMNDMDYSIVFIHRSYFVNNCYMKLTKWSPLLDVGVKSHIFFPNLRPHLYSPRILHALASLFGHPLKHGFLVQLDITKKYLYKVWLDSKKFGYIQLVDLEEFSLFCVHCNCIGHVRGDCNKSFVPMHIPACNSNLLMTNGKVACGLENVIENCTVTPINKVPINGGSDGATDIGVEVDGVVVGLAKEDVLPLVVVMPMVISCANNEVPISNSNSLDHVDCDVSTPIDGLASVVANENVNVTVDLDDQHLATVDYNAELPSLEAPISLVSNIVSAGTLRPIVNVPFVDIPIALISSDELKNKLAFKFTLSSVDHSDWLDASCSSPCRDFRDDLDEPEDNFYEYSLNALIYPNEKEIPKVLMNSYLLN</sequence>
<dbReference type="PANTHER" id="PTHR31286">
    <property type="entry name" value="GLYCINE-RICH CELL WALL STRUCTURAL PROTEIN 1.8-LIKE"/>
    <property type="match status" value="1"/>
</dbReference>
<evidence type="ECO:0008006" key="3">
    <source>
        <dbReference type="Google" id="ProtNLM"/>
    </source>
</evidence>
<dbReference type="AlphaFoldDB" id="A0AAV7HDU3"/>
<keyword evidence="2" id="KW-1185">Reference proteome</keyword>
<comment type="caution">
    <text evidence="1">The sequence shown here is derived from an EMBL/GenBank/DDBJ whole genome shotgun (WGS) entry which is preliminary data.</text>
</comment>
<reference evidence="1 2" key="1">
    <citation type="journal article" date="2021" name="Hortic Res">
        <title>Chromosome-scale assembly of the Dendrobium chrysotoxum genome enhances the understanding of orchid evolution.</title>
        <authorList>
            <person name="Zhang Y."/>
            <person name="Zhang G.Q."/>
            <person name="Zhang D."/>
            <person name="Liu X.D."/>
            <person name="Xu X.Y."/>
            <person name="Sun W.H."/>
            <person name="Yu X."/>
            <person name="Zhu X."/>
            <person name="Wang Z.W."/>
            <person name="Zhao X."/>
            <person name="Zhong W.Y."/>
            <person name="Chen H."/>
            <person name="Yin W.L."/>
            <person name="Huang T."/>
            <person name="Niu S.C."/>
            <person name="Liu Z.J."/>
        </authorList>
    </citation>
    <scope>NUCLEOTIDE SEQUENCE [LARGE SCALE GENOMIC DNA]</scope>
    <source>
        <strain evidence="1">Lindl</strain>
    </source>
</reference>
<name>A0AAV7HDU3_DENCH</name>
<organism evidence="1 2">
    <name type="scientific">Dendrobium chrysotoxum</name>
    <name type="common">Orchid</name>
    <dbReference type="NCBI Taxonomy" id="161865"/>
    <lineage>
        <taxon>Eukaryota</taxon>
        <taxon>Viridiplantae</taxon>
        <taxon>Streptophyta</taxon>
        <taxon>Embryophyta</taxon>
        <taxon>Tracheophyta</taxon>
        <taxon>Spermatophyta</taxon>
        <taxon>Magnoliopsida</taxon>
        <taxon>Liliopsida</taxon>
        <taxon>Asparagales</taxon>
        <taxon>Orchidaceae</taxon>
        <taxon>Epidendroideae</taxon>
        <taxon>Malaxideae</taxon>
        <taxon>Dendrobiinae</taxon>
        <taxon>Dendrobium</taxon>
    </lineage>
</organism>
<dbReference type="InterPro" id="IPR040256">
    <property type="entry name" value="At4g02000-like"/>
</dbReference>
<dbReference type="EMBL" id="JAGFBR010000005">
    <property type="protein sequence ID" value="KAH0467126.1"/>
    <property type="molecule type" value="Genomic_DNA"/>
</dbReference>
<protein>
    <recommendedName>
        <fullName evidence="3">DUF4283 domain-containing protein</fullName>
    </recommendedName>
</protein>
<dbReference type="Proteomes" id="UP000775213">
    <property type="component" value="Unassembled WGS sequence"/>
</dbReference>
<proteinExistence type="predicted"/>
<dbReference type="PANTHER" id="PTHR31286:SF180">
    <property type="entry name" value="OS10G0362600 PROTEIN"/>
    <property type="match status" value="1"/>
</dbReference>